<dbReference type="PANTHER" id="PTHR43775">
    <property type="entry name" value="FATTY ACID SYNTHASE"/>
    <property type="match status" value="1"/>
</dbReference>
<dbReference type="SMART" id="SM00827">
    <property type="entry name" value="PKS_AT"/>
    <property type="match status" value="1"/>
</dbReference>
<evidence type="ECO:0000259" key="12">
    <source>
        <dbReference type="PROSITE" id="PS52004"/>
    </source>
</evidence>
<dbReference type="FunFam" id="3.40.366.10:FF:000002">
    <property type="entry name" value="Probable polyketide synthase 2"/>
    <property type="match status" value="1"/>
</dbReference>
<dbReference type="GO" id="GO:0004315">
    <property type="term" value="F:3-oxoacyl-[acyl-carrier-protein] synthase activity"/>
    <property type="evidence" value="ECO:0007669"/>
    <property type="project" value="InterPro"/>
</dbReference>
<name>B6ZK69_STRLS</name>
<dbReference type="PROSITE" id="PS00606">
    <property type="entry name" value="KS3_1"/>
    <property type="match status" value="1"/>
</dbReference>
<dbReference type="InterPro" id="IPR049552">
    <property type="entry name" value="PKS_DH_N"/>
</dbReference>
<dbReference type="Pfam" id="PF14765">
    <property type="entry name" value="PS-DH"/>
    <property type="match status" value="1"/>
</dbReference>
<organism evidence="14">
    <name type="scientific">Streptomyces lasalocidi</name>
    <name type="common">Streptomyces lasaliensis</name>
    <dbReference type="NCBI Taxonomy" id="324833"/>
    <lineage>
        <taxon>Bacteria</taxon>
        <taxon>Bacillati</taxon>
        <taxon>Actinomycetota</taxon>
        <taxon>Actinomycetes</taxon>
        <taxon>Kitasatosporales</taxon>
        <taxon>Streptomycetaceae</taxon>
        <taxon>Streptomyces</taxon>
    </lineage>
</organism>
<reference evidence="14" key="2">
    <citation type="journal article" date="2009" name="Biosci. Biotechnol. Biochem.">
        <title>Identification of a gene cluster of polyether antibiotic lasalocid from Streptomyces lasaliensis.</title>
        <authorList>
            <person name="Migita A."/>
            <person name="Watanabe M."/>
            <person name="Hirose Y."/>
            <person name="Watanabe K."/>
            <person name="Tokiwano T."/>
            <person name="Kinashi H."/>
            <person name="Oikawa H."/>
        </authorList>
    </citation>
    <scope>NUCLEOTIDE SEQUENCE</scope>
    <source>
        <strain evidence="14">ATCC 31180</strain>
        <plasmid evidence="14">pKSL</plasmid>
    </source>
</reference>
<dbReference type="InterPro" id="IPR015083">
    <property type="entry name" value="NorB/c/GfsB-D-like_docking"/>
</dbReference>
<dbReference type="GO" id="GO:0006633">
    <property type="term" value="P:fatty acid biosynthetic process"/>
    <property type="evidence" value="ECO:0007669"/>
    <property type="project" value="InterPro"/>
</dbReference>
<dbReference type="InterPro" id="IPR036299">
    <property type="entry name" value="Polyketide_synth_docking_sf"/>
</dbReference>
<keyword evidence="3" id="KW-0596">Phosphopantetheine</keyword>
<sequence>MSNEPNEPQDSHEPNVRSAVREGALSNEERLRDYLKWVTTDLHDTRRRLREVQDAQSEPIAIVGMACRFPGGADSPDTFWELIAEGRDAISGMPTDRGWDLDALYDDDPSHAGTSYAREGGFLPDAGHFDAALFGISPREALAMDPQQRLVLEASWEALERAGINPQSLRGSRTGVFVGHVASGYGAHVTDAPDGVEGYLGTGTSASVASGRVAYTLGLEGPAVTVDTACSSSLVALHWAEQALRARECSLAIVAGVTVLPSPLAFIEFSRQRGLAADGRCKPFSAAADGFGFAEGVGALLVQRLTDARREGREVLAVIRGSAVNQDGASNGLTAPNGPSQQRVIRQALTNARLTPGDIDMVEAHGTGTALGDPIEAQALLATYGQDRPQDRPLRLGSVKSNIGHTQAAAGMAGLIKTVLAMRHGVMPRTLHLEEPTPHVDWTSGRVSLLTEQTAWPASDQTAWPASDRPRRAGVSSFGMSGTNAHVILEEAPQPSTADDADDAADGPARQEDGSAPVPWVLSGKSPEALRAQAARLRAHVVASPAPVADLGLSLATTRAALEHRGVILATDLTDAVQGLDALASGEPAPGVVSGSAHPGSGVVFVFPGQGSQWTGMGRELLDSSPEFAAYIAECDAALSDFVDWSLTDVLRGTEGAPGYDRVDVVQPALFAVMVSLARLWQHHGIHPDAVIGHSQGEIAAAHIAGALTLNDAARIVALRSQALLPLAGLGGMTSLALPHDQALNLIQPWGQDLSIASVNGPHSTVVSGTTHALDQLHTTCGTQGVRARRIPVDYASHSAQVESIRDTVFQAATGINPQPTTIPLYSTVTGQPIDGTRLDADYWYTNLRHTVRFEETVRTLLSHGHRHFIETTAHPVLTLALEETAQATTTDPTITGTLRRDHGDLTQLHTALATAWTHGLPVDWASLPAFRSARPVALPTYAFQRERYWLEEGHGGPADVEAAGLASPGHPLLGAMVRPAGGDPLVLTGRLSLRTHPWLADHVALGTVLLPGAAFVELALRAGDEVGCECLEELTLETPLVLPERGAVRTQVVIGEADGTGCRSLHVYSSPEDETDESGPWTRHASGVLAKQADVTPFEFAVWPPADAEPVDLDGFYEGLAEVGHGYGPVFRGLRAAWRLGPDVYAEVALPEEVGDEAGKFGLHPALLDASMHAIGVGDFFADTERVRLPFAWSDVSLHAVGARTLRVRLSPADTDAVALQLADATGRQVASVGSMVSRPVSPEQLPAARQSERDLFSQVWEPVRASGAAPDPDTDWVVLGADTGPLVAAVSATGVRTAVHGDVVDLLAALDAGGAVPAVALLFCDPVATGDVAADARACTSAVLSEVQTWLSDSRLESSQLVVVTRGAVTTGAEAEVTDLVQAPVWGLLRSAQSENPARFTVVDLDDRPASHATLPGAVATALAVNEPQVALRDGVVVVPRLARTDGPAQPVVPDWDPSGTVLITGGTGTLGALFARHLVTRYGVRHLLLTSRRGAEAPGASELVAELAESGAAAEVVACDVADRGALAGVLAGIDPDHPLRAVVHTAGVLDDGVIGTMTPERIDWVMRPKTDAAVHLHELTREQDLTAFVLFSSIAGLFGNPGQANYAAANVFTDALARHRHAQGLPALSLAWGLWADATGMTGHLDEGERRRMSRSGVVPLSAEHGLALFDAACALDEPCVAPVQLDPPALRGLADAGVLPGVLRGLVRATARRAADHGGGDGGAVLVRRLAGLAEADRHRELLDLVRTQAANVLGHASSASIDPDHAFNELGFDSLTAVELRNLLNAATGLRLPPSLVFDYPTPTRLAEHLRAGLEPEIGAVPHVDPEEAAVREALASLSLQQLREAGLVDVLLSLAGGDDAMAGTGSEAEEETLSIATMDVDDLVQLALDTPETEFRK</sequence>
<keyword evidence="8" id="KW-0012">Acyltransferase</keyword>
<dbReference type="InterPro" id="IPR036291">
    <property type="entry name" value="NAD(P)-bd_dom_sf"/>
</dbReference>
<evidence type="ECO:0000256" key="7">
    <source>
        <dbReference type="ARBA" id="ARBA00023268"/>
    </source>
</evidence>
<accession>B6ZK69</accession>
<dbReference type="SUPFAM" id="SSF53901">
    <property type="entry name" value="Thiolase-like"/>
    <property type="match status" value="1"/>
</dbReference>
<dbReference type="InterPro" id="IPR042104">
    <property type="entry name" value="PKS_dehydratase_sf"/>
</dbReference>
<dbReference type="Gene3D" id="3.40.47.10">
    <property type="match status" value="1"/>
</dbReference>
<reference evidence="14" key="1">
    <citation type="journal article" date="2008" name="J. Am. Chem. Soc.">
        <title>Epoxide hydrolase Lsd19 for polyether formation in the biosynthesis of lasalocid A: direct experimental evidence on polyene-polyepoxide hypothesis in polyether biosynthesis.</title>
        <authorList>
            <person name="Shichijo Y."/>
            <person name="Migita A."/>
            <person name="Oguri H."/>
            <person name="Watanabe M."/>
            <person name="Tokiwano T."/>
            <person name="Watanabe K."/>
            <person name="Oikawa H."/>
        </authorList>
    </citation>
    <scope>NUCLEOTIDE SEQUENCE</scope>
    <source>
        <strain evidence="14">ATCC 31180</strain>
        <plasmid evidence="14">pKSL</plasmid>
    </source>
</reference>
<dbReference type="PROSITE" id="PS50075">
    <property type="entry name" value="CARRIER"/>
    <property type="match status" value="1"/>
</dbReference>
<dbReference type="InterPro" id="IPR013968">
    <property type="entry name" value="PKS_KR"/>
</dbReference>
<dbReference type="FunFam" id="3.40.47.10:FF:000019">
    <property type="entry name" value="Polyketide synthase type I"/>
    <property type="match status" value="1"/>
</dbReference>
<dbReference type="SMART" id="SM00825">
    <property type="entry name" value="PKS_KS"/>
    <property type="match status" value="1"/>
</dbReference>
<evidence type="ECO:0000256" key="4">
    <source>
        <dbReference type="ARBA" id="ARBA00022553"/>
    </source>
</evidence>
<feature type="domain" description="PKS/mFAS DH" evidence="13">
    <location>
        <begin position="971"/>
        <end position="1248"/>
    </location>
</feature>
<gene>
    <name evidence="14" type="primary">lsd16</name>
</gene>
<evidence type="ECO:0000256" key="1">
    <source>
        <dbReference type="ARBA" id="ARBA00001957"/>
    </source>
</evidence>
<dbReference type="FunFam" id="1.10.1200.10:FF:000007">
    <property type="entry name" value="Probable polyketide synthase pks17"/>
    <property type="match status" value="1"/>
</dbReference>
<evidence type="ECO:0000256" key="9">
    <source>
        <dbReference type="PROSITE-ProRule" id="PRU01363"/>
    </source>
</evidence>
<evidence type="ECO:0000256" key="2">
    <source>
        <dbReference type="ARBA" id="ARBA00004792"/>
    </source>
</evidence>
<feature type="active site" description="Proton donor; for dehydratase activity" evidence="9">
    <location>
        <position position="1170"/>
    </location>
</feature>
<dbReference type="CDD" id="cd00833">
    <property type="entry name" value="PKS"/>
    <property type="match status" value="1"/>
</dbReference>
<dbReference type="SMART" id="SM00822">
    <property type="entry name" value="PKS_KR"/>
    <property type="match status" value="1"/>
</dbReference>
<dbReference type="SUPFAM" id="SSF47336">
    <property type="entry name" value="ACP-like"/>
    <property type="match status" value="1"/>
</dbReference>
<dbReference type="InterPro" id="IPR036736">
    <property type="entry name" value="ACP-like_sf"/>
</dbReference>
<dbReference type="InterPro" id="IPR001227">
    <property type="entry name" value="Ac_transferase_dom_sf"/>
</dbReference>
<dbReference type="PANTHER" id="PTHR43775:SF51">
    <property type="entry name" value="INACTIVE PHENOLPHTHIOCEROL SYNTHESIS POLYKETIDE SYNTHASE TYPE I PKS1-RELATED"/>
    <property type="match status" value="1"/>
</dbReference>
<dbReference type="InterPro" id="IPR014030">
    <property type="entry name" value="Ketoacyl_synth_N"/>
</dbReference>
<feature type="region of interest" description="Disordered" evidence="10">
    <location>
        <begin position="1"/>
        <end position="24"/>
    </location>
</feature>
<dbReference type="GO" id="GO:0033068">
    <property type="term" value="P:macrolide biosynthetic process"/>
    <property type="evidence" value="ECO:0007669"/>
    <property type="project" value="UniProtKB-ARBA"/>
</dbReference>
<dbReference type="Gene3D" id="3.30.70.3290">
    <property type="match status" value="1"/>
</dbReference>
<dbReference type="InterPro" id="IPR049900">
    <property type="entry name" value="PKS_mFAS_DH"/>
</dbReference>
<dbReference type="InterPro" id="IPR016035">
    <property type="entry name" value="Acyl_Trfase/lysoPLipase"/>
</dbReference>
<dbReference type="Pfam" id="PF21089">
    <property type="entry name" value="PKS_DH_N"/>
    <property type="match status" value="1"/>
</dbReference>
<feature type="domain" description="Ketosynthase family 3 (KS3)" evidence="12">
    <location>
        <begin position="57"/>
        <end position="491"/>
    </location>
</feature>
<evidence type="ECO:0000259" key="13">
    <source>
        <dbReference type="PROSITE" id="PS52019"/>
    </source>
</evidence>
<comment type="pathway">
    <text evidence="2">Antibiotic biosynthesis.</text>
</comment>
<dbReference type="Gene3D" id="3.40.50.720">
    <property type="entry name" value="NAD(P)-binding Rossmann-like Domain"/>
    <property type="match status" value="1"/>
</dbReference>
<dbReference type="InterPro" id="IPR049551">
    <property type="entry name" value="PKS_DH_C"/>
</dbReference>
<dbReference type="SMART" id="SM01294">
    <property type="entry name" value="PKS_PP_betabranch"/>
    <property type="match status" value="1"/>
</dbReference>
<feature type="region of interest" description="N-terminal hotdog fold" evidence="9">
    <location>
        <begin position="971"/>
        <end position="1097"/>
    </location>
</feature>
<evidence type="ECO:0000256" key="6">
    <source>
        <dbReference type="ARBA" id="ARBA00023194"/>
    </source>
</evidence>
<keyword evidence="4" id="KW-0597">Phosphoprotein</keyword>
<evidence type="ECO:0000256" key="10">
    <source>
        <dbReference type="SAM" id="MobiDB-lite"/>
    </source>
</evidence>
<keyword evidence="5" id="KW-0808">Transferase</keyword>
<dbReference type="GO" id="GO:0004312">
    <property type="term" value="F:fatty acid synthase activity"/>
    <property type="evidence" value="ECO:0007669"/>
    <property type="project" value="TreeGrafter"/>
</dbReference>
<dbReference type="InterPro" id="IPR020807">
    <property type="entry name" value="PKS_DH"/>
</dbReference>
<dbReference type="SMART" id="SM00826">
    <property type="entry name" value="PKS_DH"/>
    <property type="match status" value="1"/>
</dbReference>
<evidence type="ECO:0000256" key="3">
    <source>
        <dbReference type="ARBA" id="ARBA00022450"/>
    </source>
</evidence>
<dbReference type="SUPFAM" id="SSF55048">
    <property type="entry name" value="Probable ACP-binding domain of malonyl-CoA ACP transacylase"/>
    <property type="match status" value="1"/>
</dbReference>
<dbReference type="InterPro" id="IPR018201">
    <property type="entry name" value="Ketoacyl_synth_AS"/>
</dbReference>
<feature type="region of interest" description="C-terminal hotdog fold" evidence="9">
    <location>
        <begin position="1109"/>
        <end position="1248"/>
    </location>
</feature>
<dbReference type="GO" id="GO:0031177">
    <property type="term" value="F:phosphopantetheine binding"/>
    <property type="evidence" value="ECO:0007669"/>
    <property type="project" value="InterPro"/>
</dbReference>
<dbReference type="SMART" id="SM00823">
    <property type="entry name" value="PKS_PP"/>
    <property type="match status" value="1"/>
</dbReference>
<dbReference type="InterPro" id="IPR020806">
    <property type="entry name" value="PKS_PP-bd"/>
</dbReference>
<evidence type="ECO:0000259" key="11">
    <source>
        <dbReference type="PROSITE" id="PS50075"/>
    </source>
</evidence>
<keyword evidence="6" id="KW-0045">Antibiotic biosynthesis</keyword>
<comment type="cofactor">
    <cofactor evidence="1">
        <name>pantetheine 4'-phosphate</name>
        <dbReference type="ChEBI" id="CHEBI:47942"/>
    </cofactor>
</comment>
<dbReference type="InterPro" id="IPR016039">
    <property type="entry name" value="Thiolase-like"/>
</dbReference>
<feature type="domain" description="Carrier" evidence="11">
    <location>
        <begin position="1745"/>
        <end position="1820"/>
    </location>
</feature>
<dbReference type="Pfam" id="PF22953">
    <property type="entry name" value="SpnB_Rossmann"/>
    <property type="match status" value="1"/>
</dbReference>
<dbReference type="InterPro" id="IPR016036">
    <property type="entry name" value="Malonyl_transacylase_ACP-bd"/>
</dbReference>
<evidence type="ECO:0000256" key="5">
    <source>
        <dbReference type="ARBA" id="ARBA00022679"/>
    </source>
</evidence>
<keyword evidence="14" id="KW-0614">Plasmid</keyword>
<dbReference type="Gene3D" id="3.10.129.110">
    <property type="entry name" value="Polyketide synthase dehydratase"/>
    <property type="match status" value="1"/>
</dbReference>
<dbReference type="CDD" id="cd08956">
    <property type="entry name" value="KR_3_FAS_SDR_x"/>
    <property type="match status" value="1"/>
</dbReference>
<proteinExistence type="predicted"/>
<dbReference type="EMBL" id="AB449340">
    <property type="protein sequence ID" value="BAG85031.1"/>
    <property type="molecule type" value="Genomic_DNA"/>
</dbReference>
<dbReference type="PROSITE" id="PS00012">
    <property type="entry name" value="PHOSPHOPANTETHEINE"/>
    <property type="match status" value="1"/>
</dbReference>
<evidence type="ECO:0000313" key="14">
    <source>
        <dbReference type="EMBL" id="BAG85031.1"/>
    </source>
</evidence>
<protein>
    <submittedName>
        <fullName evidence="14">Putative polyketide synthase</fullName>
    </submittedName>
</protein>
<dbReference type="Pfam" id="PF00698">
    <property type="entry name" value="Acyl_transf_1"/>
    <property type="match status" value="1"/>
</dbReference>
<dbReference type="InterPro" id="IPR009081">
    <property type="entry name" value="PP-bd_ACP"/>
</dbReference>
<dbReference type="Pfam" id="PF00550">
    <property type="entry name" value="PP-binding"/>
    <property type="match status" value="1"/>
</dbReference>
<dbReference type="InterPro" id="IPR014031">
    <property type="entry name" value="Ketoacyl_synth_C"/>
</dbReference>
<dbReference type="Gene3D" id="3.40.366.10">
    <property type="entry name" value="Malonyl-Coenzyme A Acyl Carrier Protein, domain 2"/>
    <property type="match status" value="1"/>
</dbReference>
<dbReference type="SUPFAM" id="SSF101173">
    <property type="entry name" value="Docking domain B of the erythromycin polyketide synthase (DEBS)"/>
    <property type="match status" value="1"/>
</dbReference>
<dbReference type="SUPFAM" id="SSF52151">
    <property type="entry name" value="FabD/lysophospholipase-like"/>
    <property type="match status" value="1"/>
</dbReference>
<dbReference type="PROSITE" id="PS52004">
    <property type="entry name" value="KS3_2"/>
    <property type="match status" value="1"/>
</dbReference>
<dbReference type="Pfam" id="PF00109">
    <property type="entry name" value="ketoacyl-synt"/>
    <property type="match status" value="1"/>
</dbReference>
<dbReference type="Pfam" id="PF16197">
    <property type="entry name" value="KAsynt_C_assoc"/>
    <property type="match status" value="1"/>
</dbReference>
<geneLocation type="plasmid" evidence="14">
    <name>pKSL</name>
</geneLocation>
<feature type="region of interest" description="Disordered" evidence="10">
    <location>
        <begin position="494"/>
        <end position="522"/>
    </location>
</feature>
<dbReference type="InterPro" id="IPR020841">
    <property type="entry name" value="PKS_Beta-ketoAc_synthase_dom"/>
</dbReference>
<dbReference type="Pfam" id="PF08659">
    <property type="entry name" value="KR"/>
    <property type="match status" value="1"/>
</dbReference>
<dbReference type="Gene3D" id="1.10.1200.10">
    <property type="entry name" value="ACP-like"/>
    <property type="match status" value="1"/>
</dbReference>
<dbReference type="InterPro" id="IPR014043">
    <property type="entry name" value="Acyl_transferase_dom"/>
</dbReference>
<dbReference type="Pfam" id="PF08990">
    <property type="entry name" value="Docking"/>
    <property type="match status" value="1"/>
</dbReference>
<dbReference type="InterPro" id="IPR050091">
    <property type="entry name" value="PKS_NRPS_Biosynth_Enz"/>
</dbReference>
<dbReference type="PROSITE" id="PS52019">
    <property type="entry name" value="PKS_MFAS_DH"/>
    <property type="match status" value="1"/>
</dbReference>
<dbReference type="Pfam" id="PF02801">
    <property type="entry name" value="Ketoacyl-synt_C"/>
    <property type="match status" value="1"/>
</dbReference>
<dbReference type="InterPro" id="IPR057326">
    <property type="entry name" value="KR_dom"/>
</dbReference>
<dbReference type="InterPro" id="IPR055123">
    <property type="entry name" value="SpnB-like_Rossmann"/>
</dbReference>
<dbReference type="SUPFAM" id="SSF51735">
    <property type="entry name" value="NAD(P)-binding Rossmann-fold domains"/>
    <property type="match status" value="2"/>
</dbReference>
<dbReference type="InterPro" id="IPR032821">
    <property type="entry name" value="PKS_assoc"/>
</dbReference>
<feature type="active site" description="Proton acceptor; for dehydratase activity" evidence="9">
    <location>
        <position position="1003"/>
    </location>
</feature>
<dbReference type="InterPro" id="IPR006162">
    <property type="entry name" value="Ppantetheine_attach_site"/>
</dbReference>
<evidence type="ECO:0000256" key="8">
    <source>
        <dbReference type="ARBA" id="ARBA00023315"/>
    </source>
</evidence>
<keyword evidence="7" id="KW-0511">Multifunctional enzyme</keyword>